<dbReference type="PROSITE" id="PS51883">
    <property type="entry name" value="OBG"/>
    <property type="match status" value="1"/>
</dbReference>
<feature type="region of interest" description="Disordered" evidence="3">
    <location>
        <begin position="36"/>
        <end position="112"/>
    </location>
</feature>
<evidence type="ECO:0000256" key="1">
    <source>
        <dbReference type="ARBA" id="ARBA00022741"/>
    </source>
</evidence>
<evidence type="ECO:0000256" key="2">
    <source>
        <dbReference type="ARBA" id="ARBA00023134"/>
    </source>
</evidence>
<dbReference type="GO" id="GO:0003924">
    <property type="term" value="F:GTPase activity"/>
    <property type="evidence" value="ECO:0007669"/>
    <property type="project" value="InterPro"/>
</dbReference>
<dbReference type="SUPFAM" id="SSF82051">
    <property type="entry name" value="Obg GTP-binding protein N-terminal domain"/>
    <property type="match status" value="1"/>
</dbReference>
<dbReference type="Gene3D" id="2.70.210.12">
    <property type="entry name" value="GTP1/OBG domain"/>
    <property type="match status" value="1"/>
</dbReference>
<feature type="domain" description="Obg" evidence="5">
    <location>
        <begin position="120"/>
        <end position="332"/>
    </location>
</feature>
<organism evidence="6 7">
    <name type="scientific">Chloropicon primus</name>
    <dbReference type="NCBI Taxonomy" id="1764295"/>
    <lineage>
        <taxon>Eukaryota</taxon>
        <taxon>Viridiplantae</taxon>
        <taxon>Chlorophyta</taxon>
        <taxon>Chloropicophyceae</taxon>
        <taxon>Chloropicales</taxon>
        <taxon>Chloropicaceae</taxon>
        <taxon>Chloropicon</taxon>
    </lineage>
</organism>
<dbReference type="InterPro" id="IPR045086">
    <property type="entry name" value="OBG_GTPase"/>
</dbReference>
<evidence type="ECO:0000256" key="3">
    <source>
        <dbReference type="SAM" id="MobiDB-lite"/>
    </source>
</evidence>
<dbReference type="InterPro" id="IPR031167">
    <property type="entry name" value="G_OBG"/>
</dbReference>
<dbReference type="Gene3D" id="3.40.50.300">
    <property type="entry name" value="P-loop containing nucleotide triphosphate hydrolases"/>
    <property type="match status" value="1"/>
</dbReference>
<dbReference type="OrthoDB" id="347018at2759"/>
<dbReference type="Proteomes" id="UP000316726">
    <property type="component" value="Chromosome 14"/>
</dbReference>
<dbReference type="InterPro" id="IPR006169">
    <property type="entry name" value="GTP1_OBG_dom"/>
</dbReference>
<dbReference type="CDD" id="cd01898">
    <property type="entry name" value="Obg"/>
    <property type="match status" value="1"/>
</dbReference>
<evidence type="ECO:0000313" key="6">
    <source>
        <dbReference type="EMBL" id="QDZ24736.1"/>
    </source>
</evidence>
<dbReference type="InterPro" id="IPR006073">
    <property type="entry name" value="GTP-bd"/>
</dbReference>
<gene>
    <name evidence="6" type="ORF">A3770_14p72540</name>
</gene>
<dbReference type="EMBL" id="CP031047">
    <property type="protein sequence ID" value="QDZ24736.1"/>
    <property type="molecule type" value="Genomic_DNA"/>
</dbReference>
<evidence type="ECO:0000259" key="4">
    <source>
        <dbReference type="PROSITE" id="PS51710"/>
    </source>
</evidence>
<keyword evidence="7" id="KW-1185">Reference proteome</keyword>
<dbReference type="InterPro" id="IPR036726">
    <property type="entry name" value="GTP1_OBG_dom_sf"/>
</dbReference>
<dbReference type="GO" id="GO:0042254">
    <property type="term" value="P:ribosome biogenesis"/>
    <property type="evidence" value="ECO:0007669"/>
    <property type="project" value="UniProtKB-UniRule"/>
</dbReference>
<dbReference type="InterPro" id="IPR027417">
    <property type="entry name" value="P-loop_NTPase"/>
</dbReference>
<reference evidence="6 7" key="1">
    <citation type="submission" date="2018-07" db="EMBL/GenBank/DDBJ databases">
        <title>The complete nuclear genome of the prasinophyte Chloropicon primus (CCMP1205).</title>
        <authorList>
            <person name="Pombert J.-F."/>
            <person name="Otis C."/>
            <person name="Turmel M."/>
            <person name="Lemieux C."/>
        </authorList>
    </citation>
    <scope>NUCLEOTIDE SEQUENCE [LARGE SCALE GENOMIC DNA]</scope>
    <source>
        <strain evidence="6 7">CCMP1205</strain>
    </source>
</reference>
<dbReference type="PROSITE" id="PS51710">
    <property type="entry name" value="G_OBG"/>
    <property type="match status" value="1"/>
</dbReference>
<dbReference type="SUPFAM" id="SSF52540">
    <property type="entry name" value="P-loop containing nucleoside triphosphate hydrolases"/>
    <property type="match status" value="1"/>
</dbReference>
<dbReference type="PANTHER" id="PTHR11702:SF39">
    <property type="entry name" value="GTP-BINDING PROTEIN OBGC2-RELATED"/>
    <property type="match status" value="1"/>
</dbReference>
<keyword evidence="2" id="KW-0342">GTP-binding</keyword>
<dbReference type="STRING" id="1764295.A0A5B8MX62"/>
<accession>A0A5B8MX62</accession>
<dbReference type="GO" id="GO:0005739">
    <property type="term" value="C:mitochondrion"/>
    <property type="evidence" value="ECO:0007669"/>
    <property type="project" value="TreeGrafter"/>
</dbReference>
<dbReference type="PANTHER" id="PTHR11702">
    <property type="entry name" value="DEVELOPMENTALLY REGULATED GTP-BINDING PROTEIN-RELATED"/>
    <property type="match status" value="1"/>
</dbReference>
<dbReference type="AlphaFoldDB" id="A0A5B8MX62"/>
<sequence length="557" mass="60316">MKLKLMRMRLRMRMRMRMASTCPGMTMVMVATRGRRSGVDLVPRSRPHPSVAVMPGTGSCRGSAKVWSSGTAGRRSGRGRRRGEGREGGTGSSSSSASQASSGEKNVPKRWVDLVRRPENERFDEAYVSLEAGKGGRGEVWKRRGGGDQNRGRMVKNFKYKPGGQQAKNIFLQAEGPANGGKGGSVYVEADERYDSLLHLHKRYHYKAKDGSNANPVTAGRGSVKRAGGNVQKGASPLVLKVPIGTTVISKRGGRRGGGGMSVELLQSGERVLVASGGEGGLGAEEPQSGGRKSKGNLAVGMSVTANKLDWQKVSNGKLGEMAQVHLVLRVKADIGLVGLPNAGKSTLLSAVTRAKPDIADYPFTTLVPNLGVIGGSATTWKEEEPIEEAEGAFEVDYDSFAADKDGFDYEESPLESAVVADLPGLIGDAHKGKGLGRVFLRHLKRTRVICHLVDIASSSDPFSDYIQIREELRMYNPEYVLDKPHVVVFTKCDLLAGEKDYDQERREFLRKTEQFYEESEGSSAMPTGIVFVSSQTGQGMEELVERVAEAFKSIDF</sequence>
<name>A0A5B8MX62_9CHLO</name>
<dbReference type="GO" id="GO:0005525">
    <property type="term" value="F:GTP binding"/>
    <property type="evidence" value="ECO:0007669"/>
    <property type="project" value="UniProtKB-KW"/>
</dbReference>
<dbReference type="Pfam" id="PF01926">
    <property type="entry name" value="MMR_HSR1"/>
    <property type="match status" value="1"/>
</dbReference>
<keyword evidence="1" id="KW-0547">Nucleotide-binding</keyword>
<dbReference type="PRINTS" id="PR00326">
    <property type="entry name" value="GTP1OBG"/>
</dbReference>
<evidence type="ECO:0000259" key="5">
    <source>
        <dbReference type="PROSITE" id="PS51883"/>
    </source>
</evidence>
<dbReference type="Pfam" id="PF01018">
    <property type="entry name" value="GTP1_OBG"/>
    <property type="match status" value="1"/>
</dbReference>
<evidence type="ECO:0000313" key="7">
    <source>
        <dbReference type="Proteomes" id="UP000316726"/>
    </source>
</evidence>
<feature type="compositionally biased region" description="Low complexity" evidence="3">
    <location>
        <begin position="92"/>
        <end position="104"/>
    </location>
</feature>
<feature type="domain" description="OBG-type G" evidence="4">
    <location>
        <begin position="333"/>
        <end position="553"/>
    </location>
</feature>
<proteinExistence type="predicted"/>
<protein>
    <submittedName>
        <fullName evidence="6">GTP-binding protein Obg/CgtA</fullName>
    </submittedName>
</protein>